<feature type="chain" id="PRO_5033993501" description="Secreted protein" evidence="1">
    <location>
        <begin position="18"/>
        <end position="102"/>
    </location>
</feature>
<protein>
    <recommendedName>
        <fullName evidence="4">Secreted protein</fullName>
    </recommendedName>
</protein>
<feature type="signal peptide" evidence="1">
    <location>
        <begin position="1"/>
        <end position="17"/>
    </location>
</feature>
<accession>A0A8E2JDF0</accession>
<keyword evidence="3" id="KW-1185">Reference proteome</keyword>
<evidence type="ECO:0000313" key="2">
    <source>
        <dbReference type="EMBL" id="OCK78378.1"/>
    </source>
</evidence>
<organism evidence="2 3">
    <name type="scientific">Lepidopterella palustris CBS 459.81</name>
    <dbReference type="NCBI Taxonomy" id="1314670"/>
    <lineage>
        <taxon>Eukaryota</taxon>
        <taxon>Fungi</taxon>
        <taxon>Dikarya</taxon>
        <taxon>Ascomycota</taxon>
        <taxon>Pezizomycotina</taxon>
        <taxon>Dothideomycetes</taxon>
        <taxon>Pleosporomycetidae</taxon>
        <taxon>Mytilinidiales</taxon>
        <taxon>Argynnaceae</taxon>
        <taxon>Lepidopterella</taxon>
    </lineage>
</organism>
<dbReference type="Proteomes" id="UP000250266">
    <property type="component" value="Unassembled WGS sequence"/>
</dbReference>
<name>A0A8E2JDF0_9PEZI</name>
<evidence type="ECO:0000256" key="1">
    <source>
        <dbReference type="SAM" id="SignalP"/>
    </source>
</evidence>
<evidence type="ECO:0008006" key="4">
    <source>
        <dbReference type="Google" id="ProtNLM"/>
    </source>
</evidence>
<dbReference type="PROSITE" id="PS51257">
    <property type="entry name" value="PROKAR_LIPOPROTEIN"/>
    <property type="match status" value="1"/>
</dbReference>
<evidence type="ECO:0000313" key="3">
    <source>
        <dbReference type="Proteomes" id="UP000250266"/>
    </source>
</evidence>
<dbReference type="AlphaFoldDB" id="A0A8E2JDF0"/>
<keyword evidence="1" id="KW-0732">Signal</keyword>
<dbReference type="EMBL" id="KV745063">
    <property type="protein sequence ID" value="OCK78378.1"/>
    <property type="molecule type" value="Genomic_DNA"/>
</dbReference>
<reference evidence="2 3" key="1">
    <citation type="journal article" date="2016" name="Nat. Commun.">
        <title>Ectomycorrhizal ecology is imprinted in the genome of the dominant symbiotic fungus Cenococcum geophilum.</title>
        <authorList>
            <consortium name="DOE Joint Genome Institute"/>
            <person name="Peter M."/>
            <person name="Kohler A."/>
            <person name="Ohm R.A."/>
            <person name="Kuo A."/>
            <person name="Krutzmann J."/>
            <person name="Morin E."/>
            <person name="Arend M."/>
            <person name="Barry K.W."/>
            <person name="Binder M."/>
            <person name="Choi C."/>
            <person name="Clum A."/>
            <person name="Copeland A."/>
            <person name="Grisel N."/>
            <person name="Haridas S."/>
            <person name="Kipfer T."/>
            <person name="LaButti K."/>
            <person name="Lindquist E."/>
            <person name="Lipzen A."/>
            <person name="Maire R."/>
            <person name="Meier B."/>
            <person name="Mihaltcheva S."/>
            <person name="Molinier V."/>
            <person name="Murat C."/>
            <person name="Poggeler S."/>
            <person name="Quandt C.A."/>
            <person name="Sperisen C."/>
            <person name="Tritt A."/>
            <person name="Tisserant E."/>
            <person name="Crous P.W."/>
            <person name="Henrissat B."/>
            <person name="Nehls U."/>
            <person name="Egli S."/>
            <person name="Spatafora J.W."/>
            <person name="Grigoriev I.V."/>
            <person name="Martin F.M."/>
        </authorList>
    </citation>
    <scope>NUCLEOTIDE SEQUENCE [LARGE SCALE GENOMIC DNA]</scope>
    <source>
        <strain evidence="2 3">CBS 459.81</strain>
    </source>
</reference>
<proteinExistence type="predicted"/>
<sequence>MPLKLCLLLTLSILLSACQSPCDRPCCCGRRLCPRCLSHKRFRYSRGGRAGESDFVAPSGLGLHFDAAVTVDFVVFEGFSDGVGRLAFASEVGGEAFLWDKH</sequence>
<gene>
    <name evidence="2" type="ORF">K432DRAFT_93776</name>
</gene>